<keyword evidence="3" id="KW-1185">Reference proteome</keyword>
<feature type="transmembrane region" description="Helical" evidence="1">
    <location>
        <begin position="38"/>
        <end position="60"/>
    </location>
</feature>
<dbReference type="Pfam" id="PF10966">
    <property type="entry name" value="DUF2768"/>
    <property type="match status" value="1"/>
</dbReference>
<gene>
    <name evidence="2" type="ORF">SAMD00020551_2002</name>
</gene>
<dbReference type="EMBL" id="BASE01000043">
    <property type="protein sequence ID" value="GAM13855.1"/>
    <property type="molecule type" value="Genomic_DNA"/>
</dbReference>
<keyword evidence="1" id="KW-0472">Membrane</keyword>
<keyword evidence="1" id="KW-0812">Transmembrane</keyword>
<evidence type="ECO:0000313" key="3">
    <source>
        <dbReference type="Proteomes" id="UP000031014"/>
    </source>
</evidence>
<dbReference type="InterPro" id="IPR020076">
    <property type="entry name" value="DUF2768"/>
</dbReference>
<accession>A0A0A8X1J8</accession>
<evidence type="ECO:0008006" key="4">
    <source>
        <dbReference type="Google" id="ProtNLM"/>
    </source>
</evidence>
<name>A0A0A8X1J8_MESS1</name>
<evidence type="ECO:0000313" key="2">
    <source>
        <dbReference type="EMBL" id="GAM13855.1"/>
    </source>
</evidence>
<proteinExistence type="predicted"/>
<feature type="transmembrane region" description="Helical" evidence="1">
    <location>
        <begin position="6"/>
        <end position="26"/>
    </location>
</feature>
<reference evidence="2 3" key="1">
    <citation type="submission" date="2013-06" db="EMBL/GenBank/DDBJ databases">
        <title>Whole genome shotgun sequence of Bacillus selenatarsenatis SF-1.</title>
        <authorList>
            <person name="Kuroda M."/>
            <person name="Sei K."/>
            <person name="Yamashita M."/>
            <person name="Ike M."/>
        </authorList>
    </citation>
    <scope>NUCLEOTIDE SEQUENCE [LARGE SCALE GENOMIC DNA]</scope>
    <source>
        <strain evidence="2 3">SF-1</strain>
    </source>
</reference>
<keyword evidence="1" id="KW-1133">Transmembrane helix</keyword>
<organism evidence="2 3">
    <name type="scientific">Mesobacillus selenatarsenatis (strain DSM 18680 / JCM 14380 / FERM P-15431 / SF-1)</name>
    <dbReference type="NCBI Taxonomy" id="1321606"/>
    <lineage>
        <taxon>Bacteria</taxon>
        <taxon>Bacillati</taxon>
        <taxon>Bacillota</taxon>
        <taxon>Bacilli</taxon>
        <taxon>Bacillales</taxon>
        <taxon>Bacillaceae</taxon>
        <taxon>Mesobacillus</taxon>
    </lineage>
</organism>
<dbReference type="STRING" id="1321606.SAMD00020551_2002"/>
<dbReference type="OrthoDB" id="2476435at2"/>
<dbReference type="Proteomes" id="UP000031014">
    <property type="component" value="Unassembled WGS sequence"/>
</dbReference>
<evidence type="ECO:0000256" key="1">
    <source>
        <dbReference type="SAM" id="Phobius"/>
    </source>
</evidence>
<dbReference type="RefSeq" id="WP_023627530.1">
    <property type="nucleotide sequence ID" value="NZ_BASE01000043.1"/>
</dbReference>
<dbReference type="AlphaFoldDB" id="A0A0A8X1J8"/>
<sequence length="66" mass="7306">MSPALLKMYISFVGMGSMILSLFAIYLSRYKLKGFFKIATAIIAYVLMILAGLIIFFVVFSGPTSE</sequence>
<comment type="caution">
    <text evidence="2">The sequence shown here is derived from an EMBL/GenBank/DDBJ whole genome shotgun (WGS) entry which is preliminary data.</text>
</comment>
<protein>
    <recommendedName>
        <fullName evidence="4">DUF2768 domain-containing protein</fullName>
    </recommendedName>
</protein>